<evidence type="ECO:0008006" key="4">
    <source>
        <dbReference type="Google" id="ProtNLM"/>
    </source>
</evidence>
<dbReference type="Proteomes" id="UP001595839">
    <property type="component" value="Unassembled WGS sequence"/>
</dbReference>
<evidence type="ECO:0000313" key="3">
    <source>
        <dbReference type="Proteomes" id="UP001595839"/>
    </source>
</evidence>
<protein>
    <recommendedName>
        <fullName evidence="4">NADP-dependent oxidoreductase domain-containing protein</fullName>
    </recommendedName>
</protein>
<dbReference type="EMBL" id="JBHSFK010000009">
    <property type="protein sequence ID" value="MFC4501039.1"/>
    <property type="molecule type" value="Genomic_DNA"/>
</dbReference>
<name>A0ABV9AP95_9ACTN</name>
<sequence length="117" mass="12734">MGTGARPVREDVVIASKFGWDIDPDTGTRGGLNSRPEHVRRAVDGMLRRLRTDHIDAEVLPLCEELGIGFVCWAPLGMAFTTGTISPLLQDWAVPKGATSAQDVDEVRFSPADMRSV</sequence>
<dbReference type="SUPFAM" id="SSF51430">
    <property type="entry name" value="NAD(P)-linked oxidoreductase"/>
    <property type="match status" value="1"/>
</dbReference>
<comment type="caution">
    <text evidence="2">The sequence shown here is derived from an EMBL/GenBank/DDBJ whole genome shotgun (WGS) entry which is preliminary data.</text>
</comment>
<dbReference type="Gene3D" id="3.20.20.100">
    <property type="entry name" value="NADP-dependent oxidoreductase domain"/>
    <property type="match status" value="1"/>
</dbReference>
<reference evidence="3" key="1">
    <citation type="journal article" date="2019" name="Int. J. Syst. Evol. Microbiol.">
        <title>The Global Catalogue of Microorganisms (GCM) 10K type strain sequencing project: providing services to taxonomists for standard genome sequencing and annotation.</title>
        <authorList>
            <consortium name="The Broad Institute Genomics Platform"/>
            <consortium name="The Broad Institute Genome Sequencing Center for Infectious Disease"/>
            <person name="Wu L."/>
            <person name="Ma J."/>
        </authorList>
    </citation>
    <scope>NUCLEOTIDE SEQUENCE [LARGE SCALE GENOMIC DNA]</scope>
    <source>
        <strain evidence="3">CGMCC 4.7177</strain>
    </source>
</reference>
<dbReference type="PANTHER" id="PTHR43625">
    <property type="entry name" value="AFLATOXIN B1 ALDEHYDE REDUCTASE"/>
    <property type="match status" value="1"/>
</dbReference>
<evidence type="ECO:0000313" key="2">
    <source>
        <dbReference type="EMBL" id="MFC4501039.1"/>
    </source>
</evidence>
<keyword evidence="3" id="KW-1185">Reference proteome</keyword>
<accession>A0ABV9AP95</accession>
<dbReference type="InterPro" id="IPR036812">
    <property type="entry name" value="NAD(P)_OxRdtase_dom_sf"/>
</dbReference>
<keyword evidence="1" id="KW-0560">Oxidoreductase</keyword>
<dbReference type="RefSeq" id="WP_381172417.1">
    <property type="nucleotide sequence ID" value="NZ_JBHSFK010000009.1"/>
</dbReference>
<proteinExistence type="predicted"/>
<gene>
    <name evidence="2" type="ORF">ACFPIH_16120</name>
</gene>
<dbReference type="PANTHER" id="PTHR43625:SF77">
    <property type="entry name" value="ALDO-KETO REDUCTASE"/>
    <property type="match status" value="1"/>
</dbReference>
<dbReference type="InterPro" id="IPR050791">
    <property type="entry name" value="Aldo-Keto_reductase"/>
</dbReference>
<evidence type="ECO:0000256" key="1">
    <source>
        <dbReference type="ARBA" id="ARBA00023002"/>
    </source>
</evidence>
<organism evidence="2 3">
    <name type="scientific">Streptomyces vulcanius</name>
    <dbReference type="NCBI Taxonomy" id="1441876"/>
    <lineage>
        <taxon>Bacteria</taxon>
        <taxon>Bacillati</taxon>
        <taxon>Actinomycetota</taxon>
        <taxon>Actinomycetes</taxon>
        <taxon>Kitasatosporales</taxon>
        <taxon>Streptomycetaceae</taxon>
        <taxon>Streptomyces</taxon>
    </lineage>
</organism>